<keyword evidence="2 6" id="KW-0805">Transcription regulation</keyword>
<dbReference type="SUPFAM" id="SSF88659">
    <property type="entry name" value="Sigma3 and sigma4 domains of RNA polymerase sigma factors"/>
    <property type="match status" value="1"/>
</dbReference>
<dbReference type="GO" id="GO:0006352">
    <property type="term" value="P:DNA-templated transcription initiation"/>
    <property type="evidence" value="ECO:0007669"/>
    <property type="project" value="InterPro"/>
</dbReference>
<evidence type="ECO:0000313" key="11">
    <source>
        <dbReference type="Proteomes" id="UP000320390"/>
    </source>
</evidence>
<evidence type="ECO:0000256" key="6">
    <source>
        <dbReference type="RuleBase" id="RU000716"/>
    </source>
</evidence>
<dbReference type="InterPro" id="IPR013249">
    <property type="entry name" value="RNA_pol_sigma70_r4_t2"/>
</dbReference>
<feature type="domain" description="RNA polymerase sigma-70 region 2" evidence="8">
    <location>
        <begin position="20"/>
        <end position="77"/>
    </location>
</feature>
<dbReference type="InterPro" id="IPR014284">
    <property type="entry name" value="RNA_pol_sigma-70_dom"/>
</dbReference>
<dbReference type="GO" id="GO:0003677">
    <property type="term" value="F:DNA binding"/>
    <property type="evidence" value="ECO:0007669"/>
    <property type="project" value="UniProtKB-KW"/>
</dbReference>
<evidence type="ECO:0000256" key="7">
    <source>
        <dbReference type="SAM" id="Phobius"/>
    </source>
</evidence>
<keyword evidence="11" id="KW-1185">Reference proteome</keyword>
<feature type="domain" description="RNA polymerase sigma factor 70 region 4 type 2" evidence="9">
    <location>
        <begin position="113"/>
        <end position="159"/>
    </location>
</feature>
<dbReference type="Pfam" id="PF08281">
    <property type="entry name" value="Sigma70_r4_2"/>
    <property type="match status" value="1"/>
</dbReference>
<dbReference type="InterPro" id="IPR013325">
    <property type="entry name" value="RNA_pol_sigma_r2"/>
</dbReference>
<evidence type="ECO:0000259" key="9">
    <source>
        <dbReference type="Pfam" id="PF08281"/>
    </source>
</evidence>
<dbReference type="PANTHER" id="PTHR43133">
    <property type="entry name" value="RNA POLYMERASE ECF-TYPE SIGMA FACTO"/>
    <property type="match status" value="1"/>
</dbReference>
<evidence type="ECO:0000256" key="4">
    <source>
        <dbReference type="ARBA" id="ARBA00023125"/>
    </source>
</evidence>
<dbReference type="PANTHER" id="PTHR43133:SF25">
    <property type="entry name" value="RNA POLYMERASE SIGMA FACTOR RFAY-RELATED"/>
    <property type="match status" value="1"/>
</dbReference>
<dbReference type="InterPro" id="IPR013324">
    <property type="entry name" value="RNA_pol_sigma_r3/r4-like"/>
</dbReference>
<comment type="similarity">
    <text evidence="1 6">Belongs to the sigma-70 factor family. ECF subfamily.</text>
</comment>
<evidence type="ECO:0000256" key="1">
    <source>
        <dbReference type="ARBA" id="ARBA00010641"/>
    </source>
</evidence>
<dbReference type="Gene3D" id="1.10.1740.10">
    <property type="match status" value="1"/>
</dbReference>
<dbReference type="Pfam" id="PF04542">
    <property type="entry name" value="Sigma70_r2"/>
    <property type="match status" value="1"/>
</dbReference>
<organism evidence="10 11">
    <name type="scientific">Saltatorellus ferox</name>
    <dbReference type="NCBI Taxonomy" id="2528018"/>
    <lineage>
        <taxon>Bacteria</taxon>
        <taxon>Pseudomonadati</taxon>
        <taxon>Planctomycetota</taxon>
        <taxon>Planctomycetia</taxon>
        <taxon>Planctomycetia incertae sedis</taxon>
        <taxon>Saltatorellus</taxon>
    </lineage>
</organism>
<dbReference type="EMBL" id="CP036434">
    <property type="protein sequence ID" value="QDV05589.1"/>
    <property type="molecule type" value="Genomic_DNA"/>
</dbReference>
<keyword evidence="3 6" id="KW-0731">Sigma factor</keyword>
<dbReference type="SUPFAM" id="SSF88946">
    <property type="entry name" value="Sigma2 domain of RNA polymerase sigma factors"/>
    <property type="match status" value="1"/>
</dbReference>
<keyword evidence="7" id="KW-0472">Membrane</keyword>
<dbReference type="NCBIfam" id="TIGR02937">
    <property type="entry name" value="sigma70-ECF"/>
    <property type="match status" value="1"/>
</dbReference>
<dbReference type="InterPro" id="IPR036388">
    <property type="entry name" value="WH-like_DNA-bd_sf"/>
</dbReference>
<dbReference type="Gene3D" id="1.10.10.10">
    <property type="entry name" value="Winged helix-like DNA-binding domain superfamily/Winged helix DNA-binding domain"/>
    <property type="match status" value="1"/>
</dbReference>
<evidence type="ECO:0000259" key="8">
    <source>
        <dbReference type="Pfam" id="PF04542"/>
    </source>
</evidence>
<protein>
    <recommendedName>
        <fullName evidence="6">RNA polymerase sigma factor</fullName>
    </recommendedName>
</protein>
<dbReference type="InterPro" id="IPR000838">
    <property type="entry name" value="RNA_pol_sigma70_ECF_CS"/>
</dbReference>
<dbReference type="PROSITE" id="PS01063">
    <property type="entry name" value="SIGMA70_ECF"/>
    <property type="match status" value="1"/>
</dbReference>
<proteinExistence type="inferred from homology"/>
<feature type="transmembrane region" description="Helical" evidence="7">
    <location>
        <begin position="159"/>
        <end position="178"/>
    </location>
</feature>
<evidence type="ECO:0000256" key="3">
    <source>
        <dbReference type="ARBA" id="ARBA00023082"/>
    </source>
</evidence>
<keyword evidence="5 6" id="KW-0804">Transcription</keyword>
<name>A0A518ENC6_9BACT</name>
<gene>
    <name evidence="10" type="primary">sigL_1</name>
    <name evidence="10" type="ORF">Poly30_10870</name>
</gene>
<keyword evidence="7" id="KW-0812">Transmembrane</keyword>
<dbReference type="AlphaFoldDB" id="A0A518ENC6"/>
<dbReference type="GO" id="GO:0016987">
    <property type="term" value="F:sigma factor activity"/>
    <property type="evidence" value="ECO:0007669"/>
    <property type="project" value="UniProtKB-KW"/>
</dbReference>
<accession>A0A518ENC6</accession>
<dbReference type="RefSeq" id="WP_419190993.1">
    <property type="nucleotide sequence ID" value="NZ_CP036434.1"/>
</dbReference>
<reference evidence="10 11" key="1">
    <citation type="submission" date="2019-02" db="EMBL/GenBank/DDBJ databases">
        <title>Deep-cultivation of Planctomycetes and their phenomic and genomic characterization uncovers novel biology.</title>
        <authorList>
            <person name="Wiegand S."/>
            <person name="Jogler M."/>
            <person name="Boedeker C."/>
            <person name="Pinto D."/>
            <person name="Vollmers J."/>
            <person name="Rivas-Marin E."/>
            <person name="Kohn T."/>
            <person name="Peeters S.H."/>
            <person name="Heuer A."/>
            <person name="Rast P."/>
            <person name="Oberbeckmann S."/>
            <person name="Bunk B."/>
            <person name="Jeske O."/>
            <person name="Meyerdierks A."/>
            <person name="Storesund J.E."/>
            <person name="Kallscheuer N."/>
            <person name="Luecker S."/>
            <person name="Lage O.M."/>
            <person name="Pohl T."/>
            <person name="Merkel B.J."/>
            <person name="Hornburger P."/>
            <person name="Mueller R.-W."/>
            <person name="Bruemmer F."/>
            <person name="Labrenz M."/>
            <person name="Spormann A.M."/>
            <person name="Op den Camp H."/>
            <person name="Overmann J."/>
            <person name="Amann R."/>
            <person name="Jetten M.S.M."/>
            <person name="Mascher T."/>
            <person name="Medema M.H."/>
            <person name="Devos D.P."/>
            <person name="Kaster A.-K."/>
            <person name="Ovreas L."/>
            <person name="Rohde M."/>
            <person name="Galperin M.Y."/>
            <person name="Jogler C."/>
        </authorList>
    </citation>
    <scope>NUCLEOTIDE SEQUENCE [LARGE SCALE GENOMIC DNA]</scope>
    <source>
        <strain evidence="10 11">Poly30</strain>
    </source>
</reference>
<dbReference type="InterPro" id="IPR039425">
    <property type="entry name" value="RNA_pol_sigma-70-like"/>
</dbReference>
<dbReference type="InterPro" id="IPR007627">
    <property type="entry name" value="RNA_pol_sigma70_r2"/>
</dbReference>
<keyword evidence="7" id="KW-1133">Transmembrane helix</keyword>
<dbReference type="Proteomes" id="UP000320390">
    <property type="component" value="Chromosome"/>
</dbReference>
<evidence type="ECO:0000256" key="5">
    <source>
        <dbReference type="ARBA" id="ARBA00023163"/>
    </source>
</evidence>
<sequence length="238" mass="26804">MKPASTSILRPFEERLLAELQRLQRHAEQRAADRAAADDLVQETLLRAWRGRASFDPERELWPWLRVVADNAASRRAEVEARQPETDRAIAVELEPDGSEPEREPPFDVRPFLEKLRAEEREVVERFYFGGASIAEIARDRSCAEGTVKSQLSRARMRLAGMLAGLVLGLGALMWWFWPPPPLEPAPARLAYHSLTVEHIEPEPAKLAVRDLSKTTRRGWTVVGAVTAETQDSPPGDQ</sequence>
<evidence type="ECO:0000256" key="2">
    <source>
        <dbReference type="ARBA" id="ARBA00023015"/>
    </source>
</evidence>
<keyword evidence="4 6" id="KW-0238">DNA-binding</keyword>
<evidence type="ECO:0000313" key="10">
    <source>
        <dbReference type="EMBL" id="QDV05589.1"/>
    </source>
</evidence>